<evidence type="ECO:0000256" key="9">
    <source>
        <dbReference type="ARBA" id="ARBA00023002"/>
    </source>
</evidence>
<reference evidence="16 17" key="1">
    <citation type="journal article" date="2016" name="Genome Biol. Evol.">
        <title>Divergent and convergent evolution of fungal pathogenicity.</title>
        <authorList>
            <person name="Shang Y."/>
            <person name="Xiao G."/>
            <person name="Zheng P."/>
            <person name="Cen K."/>
            <person name="Zhan S."/>
            <person name="Wang C."/>
        </authorList>
    </citation>
    <scope>NUCLEOTIDE SEQUENCE [LARGE SCALE GENOMIC DNA]</scope>
    <source>
        <strain evidence="16 17">RCEF 264</strain>
    </source>
</reference>
<dbReference type="PROSITE" id="PS00436">
    <property type="entry name" value="PEROXIDASE_2"/>
    <property type="match status" value="1"/>
</dbReference>
<accession>A0A167ZAR1</accession>
<dbReference type="PANTHER" id="PTHR31356">
    <property type="entry name" value="THYLAKOID LUMENAL 29 KDA PROTEIN, CHLOROPLASTIC-RELATED"/>
    <property type="match status" value="1"/>
</dbReference>
<dbReference type="Pfam" id="PF00141">
    <property type="entry name" value="peroxidase"/>
    <property type="match status" value="1"/>
</dbReference>
<keyword evidence="9 14" id="KW-0560">Oxidoreductase</keyword>
<evidence type="ECO:0000256" key="12">
    <source>
        <dbReference type="ARBA" id="ARBA00038574"/>
    </source>
</evidence>
<comment type="subcellular location">
    <subcellularLocation>
        <location evidence="3">Mitochondrion intermembrane space</location>
    </subcellularLocation>
    <subcellularLocation>
        <location evidence="2">Mitochondrion matrix</location>
    </subcellularLocation>
</comment>
<organism evidence="16 17">
    <name type="scientific">Niveomyces insectorum RCEF 264</name>
    <dbReference type="NCBI Taxonomy" id="1081102"/>
    <lineage>
        <taxon>Eukaryota</taxon>
        <taxon>Fungi</taxon>
        <taxon>Dikarya</taxon>
        <taxon>Ascomycota</taxon>
        <taxon>Pezizomycotina</taxon>
        <taxon>Sordariomycetes</taxon>
        <taxon>Hypocreomycetidae</taxon>
        <taxon>Hypocreales</taxon>
        <taxon>Cordycipitaceae</taxon>
        <taxon>Niveomyces</taxon>
    </lineage>
</organism>
<comment type="caution">
    <text evidence="16">The sequence shown here is derived from an EMBL/GenBank/DDBJ whole genome shotgun (WGS) entry which is preliminary data.</text>
</comment>
<dbReference type="Gene3D" id="1.10.520.10">
    <property type="match status" value="1"/>
</dbReference>
<dbReference type="GO" id="GO:0000302">
    <property type="term" value="P:response to reactive oxygen species"/>
    <property type="evidence" value="ECO:0007669"/>
    <property type="project" value="TreeGrafter"/>
</dbReference>
<evidence type="ECO:0000256" key="3">
    <source>
        <dbReference type="ARBA" id="ARBA00004569"/>
    </source>
</evidence>
<dbReference type="InterPro" id="IPR044831">
    <property type="entry name" value="Ccp1-like"/>
</dbReference>
<protein>
    <recommendedName>
        <fullName evidence="14">Peroxidase</fullName>
        <ecNumber evidence="14">1.11.1.-</ecNumber>
    </recommendedName>
</protein>
<dbReference type="GO" id="GO:0005758">
    <property type="term" value="C:mitochondrial intermembrane space"/>
    <property type="evidence" value="ECO:0007669"/>
    <property type="project" value="UniProtKB-SubCell"/>
</dbReference>
<comment type="catalytic activity">
    <reaction evidence="13">
        <text>2 Fe(II)-[cytochrome c] + H2O2 + 2 H(+) = 2 Fe(III)-[cytochrome c] + 2 H2O</text>
        <dbReference type="Rhea" id="RHEA:16581"/>
        <dbReference type="Rhea" id="RHEA-COMP:10350"/>
        <dbReference type="Rhea" id="RHEA-COMP:14399"/>
        <dbReference type="ChEBI" id="CHEBI:15377"/>
        <dbReference type="ChEBI" id="CHEBI:15378"/>
        <dbReference type="ChEBI" id="CHEBI:16240"/>
        <dbReference type="ChEBI" id="CHEBI:29033"/>
        <dbReference type="ChEBI" id="CHEBI:29034"/>
        <dbReference type="EC" id="1.11.1.5"/>
    </reaction>
</comment>
<dbReference type="PRINTS" id="PR00459">
    <property type="entry name" value="ASPEROXIDASE"/>
</dbReference>
<proteinExistence type="inferred from homology"/>
<evidence type="ECO:0000313" key="17">
    <source>
        <dbReference type="Proteomes" id="UP000076874"/>
    </source>
</evidence>
<comment type="function">
    <text evidence="1">Destroys radicals which are normally produced within the cells and which are toxic to biological systems.</text>
</comment>
<dbReference type="SUPFAM" id="SSF48113">
    <property type="entry name" value="Heme-dependent peroxidases"/>
    <property type="match status" value="1"/>
</dbReference>
<gene>
    <name evidence="16" type="ORF">SPI_01860</name>
</gene>
<dbReference type="PANTHER" id="PTHR31356:SF58">
    <property type="entry name" value="CYTOCHROME C PEROXIDASE, MITOCHONDRIAL"/>
    <property type="match status" value="1"/>
</dbReference>
<evidence type="ECO:0000256" key="7">
    <source>
        <dbReference type="ARBA" id="ARBA00022723"/>
    </source>
</evidence>
<comment type="subunit">
    <text evidence="12">Forms a one-to-one complex with cytochrome c.</text>
</comment>
<dbReference type="EMBL" id="AZHD01000002">
    <property type="protein sequence ID" value="OAA67284.1"/>
    <property type="molecule type" value="Genomic_DNA"/>
</dbReference>
<dbReference type="GO" id="GO:0042744">
    <property type="term" value="P:hydrogen peroxide catabolic process"/>
    <property type="evidence" value="ECO:0007669"/>
    <property type="project" value="TreeGrafter"/>
</dbReference>
<keyword evidence="10" id="KW-0408">Iron</keyword>
<dbReference type="InterPro" id="IPR002016">
    <property type="entry name" value="Haem_peroxidase"/>
</dbReference>
<evidence type="ECO:0000256" key="11">
    <source>
        <dbReference type="ARBA" id="ARBA00023128"/>
    </source>
</evidence>
<dbReference type="EC" id="1.11.1.-" evidence="14"/>
<evidence type="ECO:0000256" key="13">
    <source>
        <dbReference type="ARBA" id="ARBA00049265"/>
    </source>
</evidence>
<keyword evidence="5 14" id="KW-0575">Peroxidase</keyword>
<name>A0A167ZAR1_9HYPO</name>
<evidence type="ECO:0000256" key="6">
    <source>
        <dbReference type="ARBA" id="ARBA00022617"/>
    </source>
</evidence>
<evidence type="ECO:0000256" key="4">
    <source>
        <dbReference type="ARBA" id="ARBA00005997"/>
    </source>
</evidence>
<keyword evidence="6" id="KW-0349">Heme</keyword>
<evidence type="ECO:0000256" key="2">
    <source>
        <dbReference type="ARBA" id="ARBA00004305"/>
    </source>
</evidence>
<feature type="domain" description="Plant heme peroxidase family profile" evidence="15">
    <location>
        <begin position="85"/>
        <end position="155"/>
    </location>
</feature>
<evidence type="ECO:0000256" key="1">
    <source>
        <dbReference type="ARBA" id="ARBA00003917"/>
    </source>
</evidence>
<keyword evidence="11" id="KW-0496">Mitochondrion</keyword>
<dbReference type="AlphaFoldDB" id="A0A167ZAR1"/>
<evidence type="ECO:0000256" key="10">
    <source>
        <dbReference type="ARBA" id="ARBA00023004"/>
    </source>
</evidence>
<dbReference type="InterPro" id="IPR002207">
    <property type="entry name" value="Peroxidase_I"/>
</dbReference>
<dbReference type="GO" id="GO:0020037">
    <property type="term" value="F:heme binding"/>
    <property type="evidence" value="ECO:0007669"/>
    <property type="project" value="UniProtKB-UniRule"/>
</dbReference>
<keyword evidence="17" id="KW-1185">Reference proteome</keyword>
<dbReference type="GO" id="GO:0004130">
    <property type="term" value="F:cytochrome-c peroxidase activity"/>
    <property type="evidence" value="ECO:0007669"/>
    <property type="project" value="UniProtKB-EC"/>
</dbReference>
<comment type="similarity">
    <text evidence="4">Belongs to the peroxidase family. Cytochrome c peroxidase subfamily.</text>
</comment>
<evidence type="ECO:0000256" key="14">
    <source>
        <dbReference type="RuleBase" id="RU363051"/>
    </source>
</evidence>
<evidence type="ECO:0000256" key="8">
    <source>
        <dbReference type="ARBA" id="ARBA00022946"/>
    </source>
</evidence>
<dbReference type="STRING" id="1081102.A0A167ZAR1"/>
<dbReference type="InterPro" id="IPR010255">
    <property type="entry name" value="Haem_peroxidase_sf"/>
</dbReference>
<evidence type="ECO:0000256" key="5">
    <source>
        <dbReference type="ARBA" id="ARBA00022559"/>
    </source>
</evidence>
<keyword evidence="7" id="KW-0479">Metal-binding</keyword>
<evidence type="ECO:0000259" key="15">
    <source>
        <dbReference type="Pfam" id="PF00141"/>
    </source>
</evidence>
<dbReference type="GO" id="GO:0034599">
    <property type="term" value="P:cellular response to oxidative stress"/>
    <property type="evidence" value="ECO:0007669"/>
    <property type="project" value="InterPro"/>
</dbReference>
<sequence>MASLVSRQMFRAAPGARRYYSSEAPKPPQPPSSGSSSSSLWVWLGVGAVGAGGVAYYLSQQSGSAPAASKAFKPTFADYQAVYNEIAKQIQEQDEYDDGSYAPILLRLSWHASGTYDKETNTGGSNGATMRFSPESDHGANAGLINARNFLEPIK</sequence>
<dbReference type="GO" id="GO:0046872">
    <property type="term" value="F:metal ion binding"/>
    <property type="evidence" value="ECO:0007669"/>
    <property type="project" value="UniProtKB-UniRule"/>
</dbReference>
<dbReference type="GO" id="GO:0005759">
    <property type="term" value="C:mitochondrial matrix"/>
    <property type="evidence" value="ECO:0007669"/>
    <property type="project" value="UniProtKB-SubCell"/>
</dbReference>
<keyword evidence="8" id="KW-0809">Transit peptide</keyword>
<evidence type="ECO:0000313" key="16">
    <source>
        <dbReference type="EMBL" id="OAA67284.1"/>
    </source>
</evidence>
<dbReference type="OrthoDB" id="2859658at2759"/>
<dbReference type="InterPro" id="IPR019794">
    <property type="entry name" value="Peroxidases_AS"/>
</dbReference>
<dbReference type="Proteomes" id="UP000076874">
    <property type="component" value="Unassembled WGS sequence"/>
</dbReference>